<dbReference type="EMBL" id="JBHSEF010000021">
    <property type="protein sequence ID" value="MFC4355008.1"/>
    <property type="molecule type" value="Genomic_DNA"/>
</dbReference>
<evidence type="ECO:0000313" key="2">
    <source>
        <dbReference type="Proteomes" id="UP001595733"/>
    </source>
</evidence>
<accession>A0ABV8UWV3</accession>
<proteinExistence type="predicted"/>
<comment type="caution">
    <text evidence="1">The sequence shown here is derived from an EMBL/GenBank/DDBJ whole genome shotgun (WGS) entry which is preliminary data.</text>
</comment>
<keyword evidence="2" id="KW-1185">Reference proteome</keyword>
<evidence type="ECO:0000313" key="1">
    <source>
        <dbReference type="EMBL" id="MFC4355008.1"/>
    </source>
</evidence>
<reference evidence="2" key="1">
    <citation type="journal article" date="2019" name="Int. J. Syst. Evol. Microbiol.">
        <title>The Global Catalogue of Microorganisms (GCM) 10K type strain sequencing project: providing services to taxonomists for standard genome sequencing and annotation.</title>
        <authorList>
            <consortium name="The Broad Institute Genomics Platform"/>
            <consortium name="The Broad Institute Genome Sequencing Center for Infectious Disease"/>
            <person name="Wu L."/>
            <person name="Ma J."/>
        </authorList>
    </citation>
    <scope>NUCLEOTIDE SEQUENCE [LARGE SCALE GENOMIC DNA]</scope>
    <source>
        <strain evidence="2">CCUG 50353</strain>
    </source>
</reference>
<name>A0ABV8UWV3_9BACL</name>
<protein>
    <submittedName>
        <fullName evidence="1">Uncharacterized protein</fullName>
    </submittedName>
</protein>
<gene>
    <name evidence="1" type="ORF">ACFO0S_08110</name>
</gene>
<dbReference type="Proteomes" id="UP001595733">
    <property type="component" value="Unassembled WGS sequence"/>
</dbReference>
<organism evidence="1 2">
    <name type="scientific">Chryseomicrobium palamuruense</name>
    <dbReference type="NCBI Taxonomy" id="682973"/>
    <lineage>
        <taxon>Bacteria</taxon>
        <taxon>Bacillati</taxon>
        <taxon>Bacillota</taxon>
        <taxon>Bacilli</taxon>
        <taxon>Bacillales</taxon>
        <taxon>Caryophanaceae</taxon>
        <taxon>Chryseomicrobium</taxon>
    </lineage>
</organism>
<dbReference type="RefSeq" id="WP_378141316.1">
    <property type="nucleotide sequence ID" value="NZ_JBHSEF010000021.1"/>
</dbReference>
<sequence length="71" mass="8111">MSALSDAELDALLDERVEEFAGDFYDVPFLNRQFGSTYNKGDKVKVYWDGRMKLSMPGQVPGTVFIQKMKE</sequence>